<keyword evidence="3" id="KW-1185">Reference proteome</keyword>
<dbReference type="HOGENOM" id="CLU_1741886_0_0_1"/>
<feature type="compositionally biased region" description="Polar residues" evidence="1">
    <location>
        <begin position="32"/>
        <end position="43"/>
    </location>
</feature>
<sequence>MNLDLERVTSSSRGELDASMLRSKLNKIPPTEVTNQTHQQPITGTDVGPRGGNGGQGGRVDIVFGCIFEQAIEQGAELVKGLMDPKKKWPTDFEDRIKRFVGFTTLKEIMAAMTIPPSLSRVEAMMAATKESIQPTLIQFLIDLAAQRDSLTNAFEQHTSVEGGPYSTDGMGDKQRHW</sequence>
<protein>
    <submittedName>
        <fullName evidence="2">Uncharacterized protein</fullName>
    </submittedName>
</protein>
<dbReference type="EMBL" id="DS995786">
    <property type="protein sequence ID" value="EGE08770.1"/>
    <property type="molecule type" value="Genomic_DNA"/>
</dbReference>
<feature type="region of interest" description="Disordered" evidence="1">
    <location>
        <begin position="27"/>
        <end position="55"/>
    </location>
</feature>
<evidence type="ECO:0000313" key="2">
    <source>
        <dbReference type="EMBL" id="EGE08770.1"/>
    </source>
</evidence>
<organism evidence="2 3">
    <name type="scientific">Trichophyton equinum (strain ATCC MYA-4606 / CBS 127.97)</name>
    <name type="common">Horse ringworm fungus</name>
    <dbReference type="NCBI Taxonomy" id="559882"/>
    <lineage>
        <taxon>Eukaryota</taxon>
        <taxon>Fungi</taxon>
        <taxon>Dikarya</taxon>
        <taxon>Ascomycota</taxon>
        <taxon>Pezizomycotina</taxon>
        <taxon>Eurotiomycetes</taxon>
        <taxon>Eurotiomycetidae</taxon>
        <taxon>Onygenales</taxon>
        <taxon>Arthrodermataceae</taxon>
        <taxon>Trichophyton</taxon>
    </lineage>
</organism>
<evidence type="ECO:0000313" key="3">
    <source>
        <dbReference type="Proteomes" id="UP000009169"/>
    </source>
</evidence>
<name>F2Q3Q2_TRIEC</name>
<dbReference type="VEuPathDB" id="FungiDB:TEQG_08816"/>
<dbReference type="AlphaFoldDB" id="F2Q3Q2"/>
<proteinExistence type="predicted"/>
<evidence type="ECO:0000256" key="1">
    <source>
        <dbReference type="SAM" id="MobiDB-lite"/>
    </source>
</evidence>
<accession>F2Q3Q2</accession>
<feature type="region of interest" description="Disordered" evidence="1">
    <location>
        <begin position="156"/>
        <end position="178"/>
    </location>
</feature>
<gene>
    <name evidence="2" type="ORF">TEQG_08816</name>
</gene>
<reference evidence="3" key="1">
    <citation type="journal article" date="2012" name="MBio">
        <title>Comparative genome analysis of Trichophyton rubrum and related dermatophytes reveals candidate genes involved in infection.</title>
        <authorList>
            <person name="Martinez D.A."/>
            <person name="Oliver B.G."/>
            <person name="Graeser Y."/>
            <person name="Goldberg J.M."/>
            <person name="Li W."/>
            <person name="Martinez-Rossi N.M."/>
            <person name="Monod M."/>
            <person name="Shelest E."/>
            <person name="Barton R.C."/>
            <person name="Birch E."/>
            <person name="Brakhage A.A."/>
            <person name="Chen Z."/>
            <person name="Gurr S.J."/>
            <person name="Heiman D."/>
            <person name="Heitman J."/>
            <person name="Kosti I."/>
            <person name="Rossi A."/>
            <person name="Saif S."/>
            <person name="Samalova M."/>
            <person name="Saunders C.W."/>
            <person name="Shea T."/>
            <person name="Summerbell R.C."/>
            <person name="Xu J."/>
            <person name="Young S."/>
            <person name="Zeng Q."/>
            <person name="Birren B.W."/>
            <person name="Cuomo C.A."/>
            <person name="White T.C."/>
        </authorList>
    </citation>
    <scope>NUCLEOTIDE SEQUENCE [LARGE SCALE GENOMIC DNA]</scope>
    <source>
        <strain evidence="3">ATCC MYA-4606 / CBS 127.97</strain>
    </source>
</reference>
<dbReference type="Proteomes" id="UP000009169">
    <property type="component" value="Unassembled WGS sequence"/>
</dbReference>